<feature type="repeat" description="WD" evidence="3">
    <location>
        <begin position="398"/>
        <end position="439"/>
    </location>
</feature>
<evidence type="ECO:0000256" key="4">
    <source>
        <dbReference type="SAM" id="MobiDB-lite"/>
    </source>
</evidence>
<dbReference type="Proteomes" id="UP001178507">
    <property type="component" value="Unassembled WGS sequence"/>
</dbReference>
<reference evidence="5" key="1">
    <citation type="submission" date="2023-08" db="EMBL/GenBank/DDBJ databases">
        <authorList>
            <person name="Chen Y."/>
            <person name="Shah S."/>
            <person name="Dougan E. K."/>
            <person name="Thang M."/>
            <person name="Chan C."/>
        </authorList>
    </citation>
    <scope>NUCLEOTIDE SEQUENCE</scope>
</reference>
<dbReference type="Pfam" id="PF00400">
    <property type="entry name" value="WD40"/>
    <property type="match status" value="7"/>
</dbReference>
<feature type="repeat" description="WD" evidence="3">
    <location>
        <begin position="482"/>
        <end position="517"/>
    </location>
</feature>
<dbReference type="InterPro" id="IPR015943">
    <property type="entry name" value="WD40/YVTN_repeat-like_dom_sf"/>
</dbReference>
<feature type="repeat" description="WD" evidence="3">
    <location>
        <begin position="441"/>
        <end position="473"/>
    </location>
</feature>
<evidence type="ECO:0000313" key="5">
    <source>
        <dbReference type="EMBL" id="CAJ1408492.1"/>
    </source>
</evidence>
<comment type="caution">
    <text evidence="5">The sequence shown here is derived from an EMBL/GenBank/DDBJ whole genome shotgun (WGS) entry which is preliminary data.</text>
</comment>
<protein>
    <recommendedName>
        <fullName evidence="7">Guanine nucleotide-binding protein subunit beta-like protein</fullName>
    </recommendedName>
</protein>
<evidence type="ECO:0008006" key="7">
    <source>
        <dbReference type="Google" id="ProtNLM"/>
    </source>
</evidence>
<dbReference type="PANTHER" id="PTHR19848:SF8">
    <property type="entry name" value="F-BOX AND WD REPEAT DOMAIN CONTAINING 7"/>
    <property type="match status" value="1"/>
</dbReference>
<organism evidence="5 6">
    <name type="scientific">Effrenium voratum</name>
    <dbReference type="NCBI Taxonomy" id="2562239"/>
    <lineage>
        <taxon>Eukaryota</taxon>
        <taxon>Sar</taxon>
        <taxon>Alveolata</taxon>
        <taxon>Dinophyceae</taxon>
        <taxon>Suessiales</taxon>
        <taxon>Symbiodiniaceae</taxon>
        <taxon>Effrenium</taxon>
    </lineage>
</organism>
<keyword evidence="6" id="KW-1185">Reference proteome</keyword>
<dbReference type="InterPro" id="IPR020472">
    <property type="entry name" value="WD40_PAC1"/>
</dbReference>
<evidence type="ECO:0000313" key="6">
    <source>
        <dbReference type="Proteomes" id="UP001178507"/>
    </source>
</evidence>
<feature type="repeat" description="WD" evidence="3">
    <location>
        <begin position="374"/>
        <end position="396"/>
    </location>
</feature>
<evidence type="ECO:0000256" key="1">
    <source>
        <dbReference type="ARBA" id="ARBA00022574"/>
    </source>
</evidence>
<dbReference type="PROSITE" id="PS00678">
    <property type="entry name" value="WD_REPEATS_1"/>
    <property type="match status" value="3"/>
</dbReference>
<feature type="compositionally biased region" description="Polar residues" evidence="4">
    <location>
        <begin position="205"/>
        <end position="220"/>
    </location>
</feature>
<name>A0AA36JMT6_9DINO</name>
<dbReference type="PRINTS" id="PR00320">
    <property type="entry name" value="GPROTEINBRPT"/>
</dbReference>
<sequence length="517" mass="56128">MSGDFRESWQLTLVQPNQDAVKKQVAPPQTLDELYSSLGVDVGHGLLTMHPAHQQMYVVERPDQIHDGATLHVHVPKKRIFISVPPNIKHKAVVWYAGATASQIERSIAKAAGFEPAAPVELRDGEDVVVLSTSLPNDIHLEVSQAKRSLRSATPSTASIGVSARGKLLSSASCASAGSVSSKLRKERQSEKSPPRQRSPRSRSGTLPSVGGSTTPTAHQSAPEEHCVHILAGHTGSVLCLCAVGDILFTGSQDSIIMIWDLNNLQYIGNLPGHRGFVKCLHASYAKKVLCSGSQDRSIRVWSLETFSTVKTLLGHTGGVNTVLILEGTDVLVSGSEDRSIRVWDLATFEAVACLEQAHLGGIFALDRFSSLQVVSGARDRSLKVWDTSTWSVHRTLHPPHYDGVTSIAVAGKHGKFYSGSRDRSIKEWDVHSLTNTMHTLHVHGDWIQSLCMSPSDDVLFSGSKDGIVKVWDGELQCQDVLQGHKGPVTALAAVGNRLFSASHDRAVRVWRIEQYG</sequence>
<keyword evidence="1 3" id="KW-0853">WD repeat</keyword>
<dbReference type="InterPro" id="IPR036322">
    <property type="entry name" value="WD40_repeat_dom_sf"/>
</dbReference>
<feature type="repeat" description="WD" evidence="3">
    <location>
        <begin position="271"/>
        <end position="312"/>
    </location>
</feature>
<dbReference type="PROSITE" id="PS50294">
    <property type="entry name" value="WD_REPEATS_REGION"/>
    <property type="match status" value="5"/>
</dbReference>
<dbReference type="InterPro" id="IPR001680">
    <property type="entry name" value="WD40_rpt"/>
</dbReference>
<feature type="repeat" description="WD" evidence="3">
    <location>
        <begin position="313"/>
        <end position="354"/>
    </location>
</feature>
<dbReference type="Gene3D" id="2.130.10.10">
    <property type="entry name" value="YVTN repeat-like/Quinoprotein amine dehydrogenase"/>
    <property type="match status" value="2"/>
</dbReference>
<dbReference type="PANTHER" id="PTHR19848">
    <property type="entry name" value="WD40 REPEAT PROTEIN"/>
    <property type="match status" value="1"/>
</dbReference>
<accession>A0AA36JMT6</accession>
<gene>
    <name evidence="5" type="ORF">EVOR1521_LOCUS29889</name>
</gene>
<dbReference type="InterPro" id="IPR019775">
    <property type="entry name" value="WD40_repeat_CS"/>
</dbReference>
<feature type="repeat" description="WD" evidence="3">
    <location>
        <begin position="231"/>
        <end position="270"/>
    </location>
</feature>
<dbReference type="SMART" id="SM00320">
    <property type="entry name" value="WD40"/>
    <property type="match status" value="7"/>
</dbReference>
<evidence type="ECO:0000256" key="2">
    <source>
        <dbReference type="ARBA" id="ARBA00022737"/>
    </source>
</evidence>
<dbReference type="SUPFAM" id="SSF50978">
    <property type="entry name" value="WD40 repeat-like"/>
    <property type="match status" value="1"/>
</dbReference>
<dbReference type="PROSITE" id="PS50082">
    <property type="entry name" value="WD_REPEATS_2"/>
    <property type="match status" value="7"/>
</dbReference>
<dbReference type="AlphaFoldDB" id="A0AA36JMT6"/>
<dbReference type="EMBL" id="CAUJNA010003723">
    <property type="protein sequence ID" value="CAJ1408492.1"/>
    <property type="molecule type" value="Genomic_DNA"/>
</dbReference>
<keyword evidence="2" id="KW-0677">Repeat</keyword>
<feature type="region of interest" description="Disordered" evidence="4">
    <location>
        <begin position="179"/>
        <end position="222"/>
    </location>
</feature>
<dbReference type="CDD" id="cd00200">
    <property type="entry name" value="WD40"/>
    <property type="match status" value="1"/>
</dbReference>
<evidence type="ECO:0000256" key="3">
    <source>
        <dbReference type="PROSITE-ProRule" id="PRU00221"/>
    </source>
</evidence>
<proteinExistence type="predicted"/>